<keyword evidence="2" id="KW-1133">Transmembrane helix</keyword>
<gene>
    <name evidence="3" type="ORF">CSIM01_05001</name>
</gene>
<dbReference type="AlphaFoldDB" id="A0A135SKV2"/>
<evidence type="ECO:0008006" key="5">
    <source>
        <dbReference type="Google" id="ProtNLM"/>
    </source>
</evidence>
<evidence type="ECO:0000313" key="4">
    <source>
        <dbReference type="Proteomes" id="UP000070328"/>
    </source>
</evidence>
<dbReference type="PANTHER" id="PTHR35041:SF3">
    <property type="entry name" value="FORMYLMETHIONINE DEFORMYLASE-LIKE PROTEIN"/>
    <property type="match status" value="1"/>
</dbReference>
<dbReference type="OrthoDB" id="5340195at2759"/>
<sequence length="1122" mass="123692">MPNLMNDVEGDQGPFVGASDLFPDPGPPIPQYRNGLSSSLGPTVAESDTAHSPVSCIATERVWNGDCRILRSASPTAAYYWSQIRSNGDLKQKTNSQTVETWKILPSKRSDTEERQEPTLPGPRIIVDGKETGRTGSWNGNKDRSASAIPYLRRPRVAPPSGDCRKGFLRVAKQQKQTQDTATRITVSQGGHRPVTRPTTGNANRAKAFVDLAYCGCLVAHAWAIWDSNMTTLPQPLGRFDARQRTSASSIPSSPSSPPPPHQAPQPASEVVSPVSPESTTSSPQLGWHARTNSIPRKPVPLTSLFAPKKFGPSVHVTETTPEDDTTAQKTTTRGPMDTHGIDLSSLSGSAHYGADPTFHGRESPDDSPREADALHHHGSGGGGDQRHDARAGLLQNAQESVYDGHRSPPAGAQQQYEHDHDHEPPKPPPYVPENYLGPPNDRNKPFRMKRPHCNWNSSWNMYLWLLLGIGCAIGHHVYYHTLDGQPADDQVRMLRYGTILAFAAKASLGAAVISAFQQRIWTTVRSRFMSIAALDSMFAATENVIAFVNLEFLKGAKVAAALALFVWLSPLVVILTANTLLVEPKTILQNTTCPAVRSLNFAREDTHDWRKPIKIDGRYEMPLSIWNSTKPADSEPEGWFDYYTGPSPNFQQTATLGAFLQEVVARKNASTEVCSKGWNCTFEIDFTAPGYKCSEQARGIGSTPANLTQESGQAPPPFGTDILIPEGTYAYYAFTSGGEYSTTQMKDVEIGGIPKMKPPYPEHMGALRTEPVIWIGHVVPPDADHPASSKEEDDLMQYVPKIFACEHYVTEYTAVFNYTDTTQSAYMKKHNFTIPVINTTYIPGLDANDGTADNITATPKENYIVPQDVERYRRIAAYHSLGFMLRKFLNGTVQIDKQSANPMANTEAIQTKLLDPRNNYFPVFDLQDKVQEFYEDLILSIFSTPQFLPVVWAAHPDEVSGGLREGGVDGNHSAYRFPCQKSRMANMYSYHERDLWIVYSIAIFLAIMGVIAGGFAVNENGGVLRNTRFSSVVAATRGPALEKVNWEGPDRDRGDVPKDVKKLKLGYGVMGQNIGDGMGPNGGRYPRARDSMLWSPSEIRCGFGLEGDVNQRRREGSLFHR</sequence>
<dbReference type="PANTHER" id="PTHR35041">
    <property type="entry name" value="MEDIATOR OF RNA POLYMERASE II TRANSCRIPTION SUBUNIT 1"/>
    <property type="match status" value="1"/>
</dbReference>
<organism evidence="3 4">
    <name type="scientific">Colletotrichum simmondsii</name>
    <dbReference type="NCBI Taxonomy" id="703756"/>
    <lineage>
        <taxon>Eukaryota</taxon>
        <taxon>Fungi</taxon>
        <taxon>Dikarya</taxon>
        <taxon>Ascomycota</taxon>
        <taxon>Pezizomycotina</taxon>
        <taxon>Sordariomycetes</taxon>
        <taxon>Hypocreomycetidae</taxon>
        <taxon>Glomerellales</taxon>
        <taxon>Glomerellaceae</taxon>
        <taxon>Colletotrichum</taxon>
        <taxon>Colletotrichum acutatum species complex</taxon>
    </lineage>
</organism>
<feature type="region of interest" description="Disordered" evidence="1">
    <location>
        <begin position="172"/>
        <end position="201"/>
    </location>
</feature>
<dbReference type="EMBL" id="JFBX01000526">
    <property type="protein sequence ID" value="KXH36486.1"/>
    <property type="molecule type" value="Genomic_DNA"/>
</dbReference>
<keyword evidence="2" id="KW-0472">Membrane</keyword>
<feature type="compositionally biased region" description="Basic and acidic residues" evidence="1">
    <location>
        <begin position="417"/>
        <end position="426"/>
    </location>
</feature>
<comment type="caution">
    <text evidence="3">The sequence shown here is derived from an EMBL/GenBank/DDBJ whole genome shotgun (WGS) entry which is preliminary data.</text>
</comment>
<evidence type="ECO:0000313" key="3">
    <source>
        <dbReference type="EMBL" id="KXH36486.1"/>
    </source>
</evidence>
<feature type="transmembrane region" description="Helical" evidence="2">
    <location>
        <begin position="529"/>
        <end position="549"/>
    </location>
</feature>
<dbReference type="Proteomes" id="UP000070328">
    <property type="component" value="Unassembled WGS sequence"/>
</dbReference>
<feature type="compositionally biased region" description="Low complexity" evidence="1">
    <location>
        <begin position="265"/>
        <end position="285"/>
    </location>
</feature>
<feature type="region of interest" description="Disordered" evidence="1">
    <location>
        <begin position="402"/>
        <end position="436"/>
    </location>
</feature>
<keyword evidence="4" id="KW-1185">Reference proteome</keyword>
<proteinExistence type="predicted"/>
<feature type="transmembrane region" description="Helical" evidence="2">
    <location>
        <begin position="997"/>
        <end position="1018"/>
    </location>
</feature>
<feature type="compositionally biased region" description="Low complexity" evidence="1">
    <location>
        <begin position="172"/>
        <end position="183"/>
    </location>
</feature>
<feature type="transmembrane region" description="Helical" evidence="2">
    <location>
        <begin position="561"/>
        <end position="582"/>
    </location>
</feature>
<evidence type="ECO:0000256" key="1">
    <source>
        <dbReference type="SAM" id="MobiDB-lite"/>
    </source>
</evidence>
<feature type="transmembrane region" description="Helical" evidence="2">
    <location>
        <begin position="500"/>
        <end position="517"/>
    </location>
</feature>
<feature type="compositionally biased region" description="Pro residues" evidence="1">
    <location>
        <begin position="255"/>
        <end position="264"/>
    </location>
</feature>
<feature type="region of interest" description="Disordered" evidence="1">
    <location>
        <begin position="243"/>
        <end position="389"/>
    </location>
</feature>
<evidence type="ECO:0000256" key="2">
    <source>
        <dbReference type="SAM" id="Phobius"/>
    </source>
</evidence>
<feature type="compositionally biased region" description="Basic and acidic residues" evidence="1">
    <location>
        <begin position="359"/>
        <end position="376"/>
    </location>
</feature>
<feature type="transmembrane region" description="Helical" evidence="2">
    <location>
        <begin position="460"/>
        <end position="480"/>
    </location>
</feature>
<name>A0A135SKV2_9PEZI</name>
<reference evidence="3 4" key="1">
    <citation type="submission" date="2014-02" db="EMBL/GenBank/DDBJ databases">
        <title>The genome sequence of Colletotrichum simmondsii CBS122122.</title>
        <authorList>
            <person name="Baroncelli R."/>
            <person name="Thon M.R."/>
        </authorList>
    </citation>
    <scope>NUCLEOTIDE SEQUENCE [LARGE SCALE GENOMIC DNA]</scope>
    <source>
        <strain evidence="3 4">CBS122122</strain>
    </source>
</reference>
<feature type="region of interest" description="Disordered" evidence="1">
    <location>
        <begin position="107"/>
        <end position="145"/>
    </location>
</feature>
<accession>A0A135SKV2</accession>
<keyword evidence="2" id="KW-0812">Transmembrane</keyword>
<protein>
    <recommendedName>
        <fullName evidence="5">Formylmethionine deformylase</fullName>
    </recommendedName>
</protein>
<feature type="compositionally biased region" description="Basic and acidic residues" evidence="1">
    <location>
        <begin position="108"/>
        <end position="117"/>
    </location>
</feature>